<dbReference type="EMBL" id="BMWC01000003">
    <property type="protein sequence ID" value="GGW93604.1"/>
    <property type="molecule type" value="Genomic_DNA"/>
</dbReference>
<reference evidence="2" key="1">
    <citation type="journal article" date="2019" name="Int. J. Syst. Evol. Microbiol.">
        <title>The Global Catalogue of Microorganisms (GCM) 10K type strain sequencing project: providing services to taxonomists for standard genome sequencing and annotation.</title>
        <authorList>
            <consortium name="The Broad Institute Genomics Platform"/>
            <consortium name="The Broad Institute Genome Sequencing Center for Infectious Disease"/>
            <person name="Wu L."/>
            <person name="Ma J."/>
        </authorList>
    </citation>
    <scope>NUCLEOTIDE SEQUENCE [LARGE SCALE GENOMIC DNA]</scope>
    <source>
        <strain evidence="2">JCM 4866</strain>
    </source>
</reference>
<keyword evidence="2" id="KW-1185">Reference proteome</keyword>
<dbReference type="RefSeq" id="WP_190050148.1">
    <property type="nucleotide sequence ID" value="NZ_BMWC01000003.1"/>
</dbReference>
<sequence>MEGADLILAALAIGGTAAVGQSATLAVNSAHTALRDRLRQLFARHPQAPAALDLHAQDPDTFAAAVRRYLAETGADGDEQALRTSAQIMRIADPTGAASGKYRVDVRDSQGVQIGDFGYQHNSFGTQQDGAE</sequence>
<proteinExistence type="predicted"/>
<accession>A0ABQ2X216</accession>
<comment type="caution">
    <text evidence="1">The sequence shown here is derived from an EMBL/GenBank/DDBJ whole genome shotgun (WGS) entry which is preliminary data.</text>
</comment>
<protein>
    <submittedName>
        <fullName evidence="1">Uncharacterized protein</fullName>
    </submittedName>
</protein>
<evidence type="ECO:0000313" key="1">
    <source>
        <dbReference type="EMBL" id="GGW93604.1"/>
    </source>
</evidence>
<organism evidence="1 2">
    <name type="scientific">Streptomyces lomondensis</name>
    <dbReference type="NCBI Taxonomy" id="68229"/>
    <lineage>
        <taxon>Bacteria</taxon>
        <taxon>Bacillati</taxon>
        <taxon>Actinomycetota</taxon>
        <taxon>Actinomycetes</taxon>
        <taxon>Kitasatosporales</taxon>
        <taxon>Streptomycetaceae</taxon>
        <taxon>Streptomyces</taxon>
    </lineage>
</organism>
<name>A0ABQ2X216_9ACTN</name>
<evidence type="ECO:0000313" key="2">
    <source>
        <dbReference type="Proteomes" id="UP000617743"/>
    </source>
</evidence>
<gene>
    <name evidence="1" type="ORF">GCM10010383_23830</name>
</gene>
<dbReference type="Proteomes" id="UP000617743">
    <property type="component" value="Unassembled WGS sequence"/>
</dbReference>